<dbReference type="GO" id="GO:0051879">
    <property type="term" value="F:Hsp90 protein binding"/>
    <property type="evidence" value="ECO:0007669"/>
    <property type="project" value="InterPro"/>
</dbReference>
<feature type="region of interest" description="Disordered" evidence="2">
    <location>
        <begin position="117"/>
        <end position="177"/>
    </location>
</feature>
<dbReference type="InterPro" id="IPR045250">
    <property type="entry name" value="p23-like"/>
</dbReference>
<dbReference type="GO" id="GO:0051087">
    <property type="term" value="F:protein-folding chaperone binding"/>
    <property type="evidence" value="ECO:0007669"/>
    <property type="project" value="TreeGrafter"/>
</dbReference>
<dbReference type="GO" id="GO:0051131">
    <property type="term" value="P:chaperone-mediated protein complex assembly"/>
    <property type="evidence" value="ECO:0007669"/>
    <property type="project" value="TreeGrafter"/>
</dbReference>
<dbReference type="GO" id="GO:0005634">
    <property type="term" value="C:nucleus"/>
    <property type="evidence" value="ECO:0007669"/>
    <property type="project" value="TreeGrafter"/>
</dbReference>
<protein>
    <submittedName>
        <fullName evidence="4">HSP20-like chaperone</fullName>
    </submittedName>
</protein>
<reference evidence="10 11" key="1">
    <citation type="submission" date="2019-03" db="EMBL/GenBank/DDBJ databases">
        <title>Sequencing 25 genomes of Wallemia mellicola.</title>
        <authorList>
            <person name="Gostincar C."/>
        </authorList>
    </citation>
    <scope>NUCLEOTIDE SEQUENCE [LARGE SCALE GENOMIC DNA]</scope>
    <source>
        <strain evidence="5 12">EXF-1262</strain>
        <strain evidence="8 13">EXF-1274</strain>
        <strain evidence="7 10">EXF-1277</strain>
        <strain evidence="4 14">EXF-6152</strain>
        <strain evidence="9 15">EXF-757</strain>
        <strain evidence="6 11">EXF-8738</strain>
    </source>
</reference>
<evidence type="ECO:0000313" key="6">
    <source>
        <dbReference type="EMBL" id="TIC25307.1"/>
    </source>
</evidence>
<comment type="caution">
    <text evidence="4">The sequence shown here is derived from an EMBL/GenBank/DDBJ whole genome shotgun (WGS) entry which is preliminary data.</text>
</comment>
<dbReference type="PANTHER" id="PTHR22932">
    <property type="entry name" value="TELOMERASE-BINDING PROTEIN P23 HSP90 CO-CHAPERONE"/>
    <property type="match status" value="1"/>
</dbReference>
<feature type="compositionally biased region" description="Acidic residues" evidence="2">
    <location>
        <begin position="165"/>
        <end position="177"/>
    </location>
</feature>
<dbReference type="Proteomes" id="UP000305362">
    <property type="component" value="Unassembled WGS sequence"/>
</dbReference>
<organism evidence="4 14">
    <name type="scientific">Wallemia mellicola</name>
    <dbReference type="NCBI Taxonomy" id="1708541"/>
    <lineage>
        <taxon>Eukaryota</taxon>
        <taxon>Fungi</taxon>
        <taxon>Dikarya</taxon>
        <taxon>Basidiomycota</taxon>
        <taxon>Wallemiomycotina</taxon>
        <taxon>Wallemiomycetes</taxon>
        <taxon>Wallemiales</taxon>
        <taxon>Wallemiaceae</taxon>
        <taxon>Wallemia</taxon>
    </lineage>
</organism>
<evidence type="ECO:0000313" key="4">
    <source>
        <dbReference type="EMBL" id="TIB75852.1"/>
    </source>
</evidence>
<dbReference type="PANTHER" id="PTHR22932:SF1">
    <property type="entry name" value="CO-CHAPERONE PROTEIN DAF-41"/>
    <property type="match status" value="1"/>
</dbReference>
<evidence type="ECO:0000313" key="10">
    <source>
        <dbReference type="Proteomes" id="UP000305362"/>
    </source>
</evidence>
<dbReference type="AlphaFoldDB" id="A0A4V4MKE2"/>
<dbReference type="EMBL" id="SPRH01000061">
    <property type="protein sequence ID" value="TIB96565.1"/>
    <property type="molecule type" value="Genomic_DNA"/>
</dbReference>
<dbReference type="EMBL" id="SPRX01000087">
    <property type="protein sequence ID" value="TIC61767.1"/>
    <property type="molecule type" value="Genomic_DNA"/>
</dbReference>
<gene>
    <name evidence="9" type="ORF">E3Q01_04252</name>
    <name evidence="8" type="ORF">E3Q02_03836</name>
    <name evidence="7" type="ORF">E3Q03_03677</name>
    <name evidence="6" type="ORF">E3Q10_03801</name>
    <name evidence="5" type="ORF">E3Q17_03785</name>
    <name evidence="4" type="ORF">E3Q22_03827</name>
</gene>
<evidence type="ECO:0000256" key="2">
    <source>
        <dbReference type="SAM" id="MobiDB-lite"/>
    </source>
</evidence>
<dbReference type="Gene3D" id="2.60.40.790">
    <property type="match status" value="1"/>
</dbReference>
<dbReference type="EMBL" id="SPRO01000059">
    <property type="protein sequence ID" value="TIC25307.1"/>
    <property type="molecule type" value="Genomic_DNA"/>
</dbReference>
<evidence type="ECO:0000313" key="5">
    <source>
        <dbReference type="EMBL" id="TIB96565.1"/>
    </source>
</evidence>
<feature type="compositionally biased region" description="Polar residues" evidence="2">
    <location>
        <begin position="153"/>
        <end position="163"/>
    </location>
</feature>
<evidence type="ECO:0000313" key="13">
    <source>
        <dbReference type="Proteomes" id="UP000309601"/>
    </source>
</evidence>
<evidence type="ECO:0000313" key="8">
    <source>
        <dbReference type="EMBL" id="TIC61623.1"/>
    </source>
</evidence>
<dbReference type="OrthoDB" id="1564555at2759"/>
<feature type="compositionally biased region" description="Gly residues" evidence="2">
    <location>
        <begin position="136"/>
        <end position="145"/>
    </location>
</feature>
<dbReference type="EMBL" id="SPRC01000056">
    <property type="protein sequence ID" value="TIB75852.1"/>
    <property type="molecule type" value="Genomic_DNA"/>
</dbReference>
<dbReference type="EMBL" id="SPRW01000058">
    <property type="protein sequence ID" value="TIC61623.1"/>
    <property type="molecule type" value="Genomic_DNA"/>
</dbReference>
<evidence type="ECO:0000313" key="9">
    <source>
        <dbReference type="EMBL" id="TIC61767.1"/>
    </source>
</evidence>
<dbReference type="InterPro" id="IPR008978">
    <property type="entry name" value="HSP20-like_chaperone"/>
</dbReference>
<evidence type="ECO:0000313" key="14">
    <source>
        <dbReference type="Proteomes" id="UP000310685"/>
    </source>
</evidence>
<dbReference type="Proteomes" id="UP000310708">
    <property type="component" value="Unassembled WGS sequence"/>
</dbReference>
<sequence>MQHPQLRWAQRSSETEAEKNLLFITINLSDIEGTPKLNLSSEKLEFEAKSNGEQYGFDIELFDKVQDKPVKVNQTGKGLSLTLLKSTPKAEYWPRLQKEKTKLPYVTVDWSKWVDEDEQEDAVEEGNPMEGLDMSGMGGMGGMGGNQMDLQAMMQQLGQNTGGDQPDEESDDEENTV</sequence>
<dbReference type="Proteomes" id="UP000310685">
    <property type="component" value="Unassembled WGS sequence"/>
</dbReference>
<comment type="similarity">
    <text evidence="1">Belongs to the p23/wos2 family.</text>
</comment>
<dbReference type="EMBL" id="SPRV01000055">
    <property type="protein sequence ID" value="TIC59845.1"/>
    <property type="molecule type" value="Genomic_DNA"/>
</dbReference>
<evidence type="ECO:0000259" key="3">
    <source>
        <dbReference type="PROSITE" id="PS51203"/>
    </source>
</evidence>
<name>A0A4V4MKE2_9BASI</name>
<proteinExistence type="inferred from homology"/>
<evidence type="ECO:0000313" key="12">
    <source>
        <dbReference type="Proteomes" id="UP000307169"/>
    </source>
</evidence>
<evidence type="ECO:0000313" key="11">
    <source>
        <dbReference type="Proteomes" id="UP000305647"/>
    </source>
</evidence>
<accession>A0A4V4MKE2</accession>
<dbReference type="GO" id="GO:0006457">
    <property type="term" value="P:protein folding"/>
    <property type="evidence" value="ECO:0007669"/>
    <property type="project" value="TreeGrafter"/>
</dbReference>
<evidence type="ECO:0000256" key="1">
    <source>
        <dbReference type="ARBA" id="ARBA00025733"/>
    </source>
</evidence>
<dbReference type="Proteomes" id="UP000307169">
    <property type="component" value="Unassembled WGS sequence"/>
</dbReference>
<dbReference type="InterPro" id="IPR007052">
    <property type="entry name" value="CS_dom"/>
</dbReference>
<dbReference type="GO" id="GO:0005829">
    <property type="term" value="C:cytosol"/>
    <property type="evidence" value="ECO:0007669"/>
    <property type="project" value="TreeGrafter"/>
</dbReference>
<evidence type="ECO:0000313" key="7">
    <source>
        <dbReference type="EMBL" id="TIC59845.1"/>
    </source>
</evidence>
<feature type="domain" description="CS" evidence="3">
    <location>
        <begin position="1"/>
        <end position="97"/>
    </location>
</feature>
<dbReference type="PROSITE" id="PS51203">
    <property type="entry name" value="CS"/>
    <property type="match status" value="1"/>
</dbReference>
<dbReference type="Proteomes" id="UP000305647">
    <property type="component" value="Unassembled WGS sequence"/>
</dbReference>
<dbReference type="Proteomes" id="UP000309601">
    <property type="component" value="Unassembled WGS sequence"/>
</dbReference>
<dbReference type="SUPFAM" id="SSF49764">
    <property type="entry name" value="HSP20-like chaperones"/>
    <property type="match status" value="1"/>
</dbReference>
<evidence type="ECO:0000313" key="15">
    <source>
        <dbReference type="Proteomes" id="UP000310708"/>
    </source>
</evidence>
<dbReference type="CDD" id="cd06465">
    <property type="entry name" value="p23_hB-ind1_like"/>
    <property type="match status" value="1"/>
</dbReference>